<name>A0A8H7AZV5_9PLEO</name>
<evidence type="ECO:0000313" key="2">
    <source>
        <dbReference type="EMBL" id="KAF7673678.1"/>
    </source>
</evidence>
<dbReference type="GeneID" id="62206518"/>
<accession>A0A8H7AZV5</accession>
<evidence type="ECO:0000256" key="1">
    <source>
        <dbReference type="SAM" id="MobiDB-lite"/>
    </source>
</evidence>
<comment type="caution">
    <text evidence="2">The sequence shown here is derived from an EMBL/GenBank/DDBJ whole genome shotgun (WGS) entry which is preliminary data.</text>
</comment>
<feature type="region of interest" description="Disordered" evidence="1">
    <location>
        <begin position="98"/>
        <end position="139"/>
    </location>
</feature>
<gene>
    <name evidence="2" type="ORF">GT037_008293</name>
</gene>
<proteinExistence type="predicted"/>
<reference evidence="2" key="2">
    <citation type="submission" date="2020-08" db="EMBL/GenBank/DDBJ databases">
        <title>Draft Genome Sequence of Cumin Blight Pathogen Alternaria burnsii.</title>
        <authorList>
            <person name="Feng Z."/>
        </authorList>
    </citation>
    <scope>NUCLEOTIDE SEQUENCE</scope>
    <source>
        <strain evidence="2">CBS107.38</strain>
    </source>
</reference>
<dbReference type="Proteomes" id="UP000596902">
    <property type="component" value="Unassembled WGS sequence"/>
</dbReference>
<organism evidence="2 3">
    <name type="scientific">Alternaria burnsii</name>
    <dbReference type="NCBI Taxonomy" id="1187904"/>
    <lineage>
        <taxon>Eukaryota</taxon>
        <taxon>Fungi</taxon>
        <taxon>Dikarya</taxon>
        <taxon>Ascomycota</taxon>
        <taxon>Pezizomycotina</taxon>
        <taxon>Dothideomycetes</taxon>
        <taxon>Pleosporomycetidae</taxon>
        <taxon>Pleosporales</taxon>
        <taxon>Pleosporineae</taxon>
        <taxon>Pleosporaceae</taxon>
        <taxon>Alternaria</taxon>
        <taxon>Alternaria sect. Alternaria</taxon>
    </lineage>
</organism>
<dbReference type="AlphaFoldDB" id="A0A8H7AZV5"/>
<dbReference type="RefSeq" id="XP_038784005.1">
    <property type="nucleotide sequence ID" value="XM_038933340.1"/>
</dbReference>
<dbReference type="EMBL" id="JAAABM010000012">
    <property type="protein sequence ID" value="KAF7673678.1"/>
    <property type="molecule type" value="Genomic_DNA"/>
</dbReference>
<reference evidence="2" key="1">
    <citation type="submission" date="2020-01" db="EMBL/GenBank/DDBJ databases">
        <authorList>
            <person name="Feng Z.H.Z."/>
        </authorList>
    </citation>
    <scope>NUCLEOTIDE SEQUENCE</scope>
    <source>
        <strain evidence="2">CBS107.38</strain>
    </source>
</reference>
<evidence type="ECO:0000313" key="3">
    <source>
        <dbReference type="Proteomes" id="UP000596902"/>
    </source>
</evidence>
<keyword evidence="3" id="KW-1185">Reference proteome</keyword>
<sequence length="448" mass="50950">MLPFTPHEPMPSGDDVTRADVNVLEKIDELYHSAQNDPEYKPENFDFWLDSLSLYQRQKARHYLTELRQHIQSLVGPFPNNVTSAYRELERAEKRLCEELDDQDEQKPQELTSEQTREAEIDPGQPARELQASINPAPNSDGDRHLELVTFLALVIVIAKIFYSNPNVHSITIPTMPANVFDNTLVTDAALPINPSSAPKSQMAYKERCKELKRIIYRKKKNIDAKHRDFDKLQDKIVTAEKVKPVDSATIDKLTKELVELHAYIEGMLGIHNFFVKEYQTLIAEKSESVKANLFNEMGALISEAEGVDSDDGDSQDENDQAVFFAFSMSNNPSDNKDPLGRSLTLGNPYDTPDPRMIYNGRRVVVETYIEDLKNKIPEIKSTLTELNDTISQMASDPTIPTIPPVVIARLRAKVSRLFERAVTQQDMLGNLEEQYKELVDEENEDVK</sequence>
<protein>
    <submittedName>
        <fullName evidence="2">Uncharacterized protein</fullName>
    </submittedName>
</protein>